<organism evidence="2 3">
    <name type="scientific">Martelella alba</name>
    <dbReference type="NCBI Taxonomy" id="2590451"/>
    <lineage>
        <taxon>Bacteria</taxon>
        <taxon>Pseudomonadati</taxon>
        <taxon>Pseudomonadota</taxon>
        <taxon>Alphaproteobacteria</taxon>
        <taxon>Hyphomicrobiales</taxon>
        <taxon>Aurantimonadaceae</taxon>
        <taxon>Martelella</taxon>
    </lineage>
</organism>
<keyword evidence="1" id="KW-0472">Membrane</keyword>
<keyword evidence="1" id="KW-1133">Transmembrane helix</keyword>
<dbReference type="AlphaFoldDB" id="A0A506UCW4"/>
<accession>A0A506UCW4</accession>
<name>A0A506UCW4_9HYPH</name>
<evidence type="ECO:0000313" key="2">
    <source>
        <dbReference type="EMBL" id="TPW30961.1"/>
    </source>
</evidence>
<protein>
    <submittedName>
        <fullName evidence="2">Uncharacterized protein</fullName>
    </submittedName>
</protein>
<dbReference type="Proteomes" id="UP000318801">
    <property type="component" value="Unassembled WGS sequence"/>
</dbReference>
<keyword evidence="1" id="KW-0812">Transmembrane</keyword>
<dbReference type="RefSeq" id="WP_141148833.1">
    <property type="nucleotide sequence ID" value="NZ_VHLG01000004.1"/>
</dbReference>
<feature type="transmembrane region" description="Helical" evidence="1">
    <location>
        <begin position="98"/>
        <end position="116"/>
    </location>
</feature>
<evidence type="ECO:0000313" key="3">
    <source>
        <dbReference type="Proteomes" id="UP000318801"/>
    </source>
</evidence>
<keyword evidence="3" id="KW-1185">Reference proteome</keyword>
<evidence type="ECO:0000256" key="1">
    <source>
        <dbReference type="SAM" id="Phobius"/>
    </source>
</evidence>
<gene>
    <name evidence="2" type="ORF">FJU08_09890</name>
</gene>
<proteinExistence type="predicted"/>
<feature type="transmembrane region" description="Helical" evidence="1">
    <location>
        <begin position="150"/>
        <end position="170"/>
    </location>
</feature>
<comment type="caution">
    <text evidence="2">The sequence shown here is derived from an EMBL/GenBank/DDBJ whole genome shotgun (WGS) entry which is preliminary data.</text>
</comment>
<feature type="transmembrane region" description="Helical" evidence="1">
    <location>
        <begin position="42"/>
        <end position="63"/>
    </location>
</feature>
<sequence length="171" mass="19355">MHAPRLTSIFHLGPVHSEPKTQTGRRVNWLIRTSHRFEAVHPALKAFLAINLLLPAIYTFYIVPLSRYPQTSILEHYNRQLLDGLTSEADLLERPEHMLVPVLLPLAVLLGSFLMLQALNLVCIMHFSRYRCLFCLTTFLNLLALPLGQISFPAIAASLPFILFGLVHICC</sequence>
<reference evidence="2 3" key="1">
    <citation type="submission" date="2019-06" db="EMBL/GenBank/DDBJ databases">
        <authorList>
            <person name="Li M."/>
        </authorList>
    </citation>
    <scope>NUCLEOTIDE SEQUENCE [LARGE SCALE GENOMIC DNA]</scope>
    <source>
        <strain evidence="2 3">BGMRC2036</strain>
    </source>
</reference>
<dbReference type="EMBL" id="VHLG01000004">
    <property type="protein sequence ID" value="TPW30961.1"/>
    <property type="molecule type" value="Genomic_DNA"/>
</dbReference>